<accession>A0A9P6W1Y0</accession>
<comment type="caution">
    <text evidence="7">The sequence shown here is derived from an EMBL/GenBank/DDBJ whole genome shotgun (WGS) entry which is preliminary data.</text>
</comment>
<dbReference type="FunFam" id="3.40.1490.10:FF:000001">
    <property type="entry name" value="Peptidyl-tRNA hydrolase 2"/>
    <property type="match status" value="1"/>
</dbReference>
<dbReference type="Pfam" id="PF01981">
    <property type="entry name" value="PTH2"/>
    <property type="match status" value="1"/>
</dbReference>
<dbReference type="InterPro" id="IPR002833">
    <property type="entry name" value="PTH2"/>
</dbReference>
<feature type="compositionally biased region" description="Acidic residues" evidence="5">
    <location>
        <begin position="49"/>
        <end position="62"/>
    </location>
</feature>
<evidence type="ECO:0000256" key="2">
    <source>
        <dbReference type="ARBA" id="ARBA00022801"/>
    </source>
</evidence>
<evidence type="ECO:0000313" key="7">
    <source>
        <dbReference type="EMBL" id="KAG0662369.1"/>
    </source>
</evidence>
<dbReference type="EC" id="3.1.1.29" evidence="1"/>
<name>A0A9P6W1Y0_MAUEX</name>
<organism evidence="7 8">
    <name type="scientific">Maudiozyma exigua</name>
    <name type="common">Yeast</name>
    <name type="synonym">Kazachstania exigua</name>
    <dbReference type="NCBI Taxonomy" id="34358"/>
    <lineage>
        <taxon>Eukaryota</taxon>
        <taxon>Fungi</taxon>
        <taxon>Dikarya</taxon>
        <taxon>Ascomycota</taxon>
        <taxon>Saccharomycotina</taxon>
        <taxon>Saccharomycetes</taxon>
        <taxon>Saccharomycetales</taxon>
        <taxon>Saccharomycetaceae</taxon>
        <taxon>Maudiozyma</taxon>
    </lineage>
</organism>
<evidence type="ECO:0000256" key="5">
    <source>
        <dbReference type="SAM" id="MobiDB-lite"/>
    </source>
</evidence>
<dbReference type="NCBIfam" id="TIGR00283">
    <property type="entry name" value="arch_pth2"/>
    <property type="match status" value="1"/>
</dbReference>
<dbReference type="AlphaFoldDB" id="A0A9P6W1Y0"/>
<dbReference type="PANTHER" id="PTHR12649:SF11">
    <property type="entry name" value="PEPTIDYL-TRNA HYDROLASE 2, MITOCHONDRIAL"/>
    <property type="match status" value="1"/>
</dbReference>
<reference evidence="7 8" key="1">
    <citation type="submission" date="2020-11" db="EMBL/GenBank/DDBJ databases">
        <title>Kefir isolates.</title>
        <authorList>
            <person name="Marcisauskas S."/>
            <person name="Kim Y."/>
            <person name="Blasche S."/>
        </authorList>
    </citation>
    <scope>NUCLEOTIDE SEQUENCE [LARGE SCALE GENOMIC DNA]</scope>
    <source>
        <strain evidence="7 8">OG2</strain>
    </source>
</reference>
<dbReference type="EMBL" id="PUHR01000146">
    <property type="protein sequence ID" value="KAG0662369.1"/>
    <property type="molecule type" value="Genomic_DNA"/>
</dbReference>
<keyword evidence="8" id="KW-1185">Reference proteome</keyword>
<keyword evidence="6" id="KW-1133">Transmembrane helix</keyword>
<dbReference type="GO" id="GO:0005829">
    <property type="term" value="C:cytosol"/>
    <property type="evidence" value="ECO:0007669"/>
    <property type="project" value="TreeGrafter"/>
</dbReference>
<comment type="similarity">
    <text evidence="3">Belongs to the PTH2 family.</text>
</comment>
<feature type="transmembrane region" description="Helical" evidence="6">
    <location>
        <begin position="12"/>
        <end position="29"/>
    </location>
</feature>
<dbReference type="GO" id="GO:0004045">
    <property type="term" value="F:peptidyl-tRNA hydrolase activity"/>
    <property type="evidence" value="ECO:0007669"/>
    <property type="project" value="UniProtKB-EC"/>
</dbReference>
<keyword evidence="2" id="KW-0378">Hydrolase</keyword>
<evidence type="ECO:0000256" key="3">
    <source>
        <dbReference type="ARBA" id="ARBA00038050"/>
    </source>
</evidence>
<evidence type="ECO:0000256" key="6">
    <source>
        <dbReference type="SAM" id="Phobius"/>
    </source>
</evidence>
<dbReference type="OrthoDB" id="1733656at2759"/>
<comment type="catalytic activity">
    <reaction evidence="4">
        <text>an N-acyl-L-alpha-aminoacyl-tRNA + H2O = an N-acyl-L-amino acid + a tRNA + H(+)</text>
        <dbReference type="Rhea" id="RHEA:54448"/>
        <dbReference type="Rhea" id="RHEA-COMP:10123"/>
        <dbReference type="Rhea" id="RHEA-COMP:13883"/>
        <dbReference type="ChEBI" id="CHEBI:15377"/>
        <dbReference type="ChEBI" id="CHEBI:15378"/>
        <dbReference type="ChEBI" id="CHEBI:59874"/>
        <dbReference type="ChEBI" id="CHEBI:78442"/>
        <dbReference type="ChEBI" id="CHEBI:138191"/>
        <dbReference type="EC" id="3.1.1.29"/>
    </reaction>
</comment>
<dbReference type="PANTHER" id="PTHR12649">
    <property type="entry name" value="PEPTIDYL-TRNA HYDROLASE 2"/>
    <property type="match status" value="1"/>
</dbReference>
<keyword evidence="6" id="KW-0472">Membrane</keyword>
<dbReference type="CDD" id="cd02430">
    <property type="entry name" value="PTH2"/>
    <property type="match status" value="1"/>
</dbReference>
<proteinExistence type="inferred from homology"/>
<dbReference type="Gene3D" id="3.40.1490.10">
    <property type="entry name" value="Bit1"/>
    <property type="match status" value="1"/>
</dbReference>
<evidence type="ECO:0000313" key="8">
    <source>
        <dbReference type="Proteomes" id="UP000750334"/>
    </source>
</evidence>
<gene>
    <name evidence="7" type="primary">PTH2</name>
    <name evidence="7" type="ORF">C6P45_001110</name>
</gene>
<feature type="region of interest" description="Disordered" evidence="5">
    <location>
        <begin position="34"/>
        <end position="62"/>
    </location>
</feature>
<dbReference type="InterPro" id="IPR023476">
    <property type="entry name" value="Pep_tRNA_hydro_II_dom_sf"/>
</dbReference>
<protein>
    <recommendedName>
        <fullName evidence="1">peptidyl-tRNA hydrolase</fullName>
        <ecNumber evidence="1">3.1.1.29</ecNumber>
    </recommendedName>
</protein>
<dbReference type="Proteomes" id="UP000750334">
    <property type="component" value="Unassembled WGS sequence"/>
</dbReference>
<dbReference type="SUPFAM" id="SSF102462">
    <property type="entry name" value="Peptidyl-tRNA hydrolase II"/>
    <property type="match status" value="1"/>
</dbReference>
<evidence type="ECO:0000256" key="1">
    <source>
        <dbReference type="ARBA" id="ARBA00013260"/>
    </source>
</evidence>
<evidence type="ECO:0000256" key="4">
    <source>
        <dbReference type="ARBA" id="ARBA00048707"/>
    </source>
</evidence>
<sequence>MSQLNSNIPTYFGIAFAALATGFYLGQTIPQLTQQDKKKSTEKSQATLEEQEEELSEEENDYEIDSMALNDIPGEVRLALVVRTDLKMEKGKAAAQCAHAALGCYRLIATDPLKKSYNPTMTQRWLSGGQAKITLKCQNKEMMDELYAKALSLDVNACVIHDAGRTQIEPGSATVLGIGPAPKAILDQITGDLKLY</sequence>
<keyword evidence="6" id="KW-0812">Transmembrane</keyword>